<dbReference type="STRING" id="1552.A7L45_16420"/>
<dbReference type="InterPro" id="IPR027417">
    <property type="entry name" value="P-loop_NTPase"/>
</dbReference>
<dbReference type="PANTHER" id="PTHR30050:SF10">
    <property type="entry name" value="PHAGE-LIKE ELEMENT PBSX PROTEIN XKDC"/>
    <property type="match status" value="1"/>
</dbReference>
<dbReference type="SUPFAM" id="SSF52540">
    <property type="entry name" value="P-loop containing nucleoside triphosphate hydrolases"/>
    <property type="match status" value="1"/>
</dbReference>
<feature type="domain" description="IstB-like ATP-binding" evidence="1">
    <location>
        <begin position="60"/>
        <end position="168"/>
    </location>
</feature>
<dbReference type="InterPro" id="IPR002611">
    <property type="entry name" value="IstB_ATP-bd"/>
</dbReference>
<name>A0A1J0GMY8_9CLOT</name>
<evidence type="ECO:0000259" key="1">
    <source>
        <dbReference type="Pfam" id="PF01695"/>
    </source>
</evidence>
<protein>
    <recommendedName>
        <fullName evidence="1">IstB-like ATP-binding domain-containing protein</fullName>
    </recommendedName>
</protein>
<dbReference type="CDD" id="cd00009">
    <property type="entry name" value="AAA"/>
    <property type="match status" value="1"/>
</dbReference>
<keyword evidence="3" id="KW-1185">Reference proteome</keyword>
<accession>A0A1J0GMY8</accession>
<dbReference type="EMBL" id="CP015756">
    <property type="protein sequence ID" value="APC42740.1"/>
    <property type="molecule type" value="Genomic_DNA"/>
</dbReference>
<sequence>MNRVQQKTTTSQSIPDKYKCDKCKDTSWIQGENGLKRCQCYKLEIVKRRWKKFGVNPDDVKSVKEYEVNTSIRVDARNKAVRYVKEFDAIKEQRNSSVAFLGQPGAGKTHLALAIGKALLERKDHVEVIYMPYLEATRELKANAMDEENYNKMQSKYITCELLIIDDLFKDKVKKGKLIGELKETDMKHIYPIVNQRYVNHKPTIYNSECNANMLLDLDEALGGRIIESCKDNIIIFKYCKENNHRLEGV</sequence>
<reference evidence="3" key="1">
    <citation type="journal article" date="2016" name="Front. Microbiol.">
        <title>Complete Genome Sequence of Clostridium estertheticum DSM 8809, a Microbe Identified in Spoiled Vacuum Packed Beef.</title>
        <authorList>
            <person name="Yu Z."/>
            <person name="Gunn L."/>
            <person name="Brennan E."/>
            <person name="Reid R."/>
            <person name="Wall P.G."/>
            <person name="Gaora O.P."/>
            <person name="Hurley D."/>
            <person name="Bolton D."/>
            <person name="Fanning S."/>
        </authorList>
    </citation>
    <scope>NUCLEOTIDE SEQUENCE [LARGE SCALE GENOMIC DNA]</scope>
    <source>
        <strain evidence="3">DSM 8809</strain>
    </source>
</reference>
<dbReference type="AlphaFoldDB" id="A0A1J0GMY8"/>
<dbReference type="KEGG" id="ceu:A7L45_16420"/>
<dbReference type="GO" id="GO:0005524">
    <property type="term" value="F:ATP binding"/>
    <property type="evidence" value="ECO:0007669"/>
    <property type="project" value="InterPro"/>
</dbReference>
<organism evidence="2 3">
    <name type="scientific">Clostridium estertheticum subsp. estertheticum</name>
    <dbReference type="NCBI Taxonomy" id="1552"/>
    <lineage>
        <taxon>Bacteria</taxon>
        <taxon>Bacillati</taxon>
        <taxon>Bacillota</taxon>
        <taxon>Clostridia</taxon>
        <taxon>Eubacteriales</taxon>
        <taxon>Clostridiaceae</taxon>
        <taxon>Clostridium</taxon>
    </lineage>
</organism>
<dbReference type="GO" id="GO:0006260">
    <property type="term" value="P:DNA replication"/>
    <property type="evidence" value="ECO:0007669"/>
    <property type="project" value="TreeGrafter"/>
</dbReference>
<dbReference type="Gene3D" id="3.40.50.300">
    <property type="entry name" value="P-loop containing nucleotide triphosphate hydrolases"/>
    <property type="match status" value="1"/>
</dbReference>
<dbReference type="PANTHER" id="PTHR30050">
    <property type="entry name" value="CHROMOSOMAL REPLICATION INITIATOR PROTEIN DNAA"/>
    <property type="match status" value="1"/>
</dbReference>
<evidence type="ECO:0000313" key="3">
    <source>
        <dbReference type="Proteomes" id="UP000182569"/>
    </source>
</evidence>
<dbReference type="Pfam" id="PF01695">
    <property type="entry name" value="IstB_IS21"/>
    <property type="match status" value="1"/>
</dbReference>
<dbReference type="Proteomes" id="UP000182569">
    <property type="component" value="Chromosome"/>
</dbReference>
<evidence type="ECO:0000313" key="2">
    <source>
        <dbReference type="EMBL" id="APC42740.1"/>
    </source>
</evidence>
<gene>
    <name evidence="2" type="ORF">A7L45_16420</name>
</gene>
<proteinExistence type="predicted"/>